<dbReference type="Proteomes" id="UP000236333">
    <property type="component" value="Unassembled WGS sequence"/>
</dbReference>
<accession>A0A2J8AK29</accession>
<organism evidence="2 3">
    <name type="scientific">Tetrabaena socialis</name>
    <dbReference type="NCBI Taxonomy" id="47790"/>
    <lineage>
        <taxon>Eukaryota</taxon>
        <taxon>Viridiplantae</taxon>
        <taxon>Chlorophyta</taxon>
        <taxon>core chlorophytes</taxon>
        <taxon>Chlorophyceae</taxon>
        <taxon>CS clade</taxon>
        <taxon>Chlamydomonadales</taxon>
        <taxon>Tetrabaenaceae</taxon>
        <taxon>Tetrabaena</taxon>
    </lineage>
</organism>
<dbReference type="EMBL" id="PGGS01000002">
    <property type="protein sequence ID" value="PNH12875.1"/>
    <property type="molecule type" value="Genomic_DNA"/>
</dbReference>
<evidence type="ECO:0000313" key="3">
    <source>
        <dbReference type="Proteomes" id="UP000236333"/>
    </source>
</evidence>
<sequence>MSAFATLPLLVPSADENTPPKGLPGRERPHLDSSATLMHQSSNVSALRAQPELVLDSALWPMELTEYSKELRYFCQCCPYVYLIEAKLAEALLTASLDQPRPPPLPLPPPPAVAAAAPHGIATAGPAAAGEYTVRSGDGSSDGGGGGCVGGGGGGGGGGSGGGGGGVVVAEVLEELREAAFLVVREAEEGPAGGGALPPRAHPRALYRRWATTSAPATTATTAATTITTAAAVVAATNAALLMPAAPPQPDRCESWMLLARVLLRAGHAGPALAHAAAAAALLQGQLKVIAVAPAAEGPAQRSGTLPASGPDAAGEAEEAVVDALAWCCCVAGDAFLSPAARGGGGARASSGGRGAGGTAAGTGAGAGAGADHVSGGDDGAGGGSGGGGGDARDVAAALVCFRGAQRLVPSSRIYLERVSLPALRALGLMPGGAQGGARASCEPGAVLIEKLAVRQVVPRAAVLDVDEAVRQQQAQQTSGGTDGDTGGGEGLRAGAAAGPNAQVGHGGAARGVLEADSTTTQPLLEVWLTLRVGPGAATGAEEVARRLLNGQGALAAQLRPLVGEIVAGAGSASVVAAGGGDAGGGAVGEGGGGSSQRREGGDGSSESGECAAGCIVMPTSPARLLDLPYKKYRFITAEGRPVERARRHPFGLQRAHYAAADLPPSLAGEGAVWAEPAGGGFRWRQSAGEVHVIATRVPPGLPAAQLAVEEEAGADGREVVAEAVAGRGGGEEGGCVLTLVKAAPAEGAASEGWWRTLLEGAPEVAWEEVAARDYSTLPEEALEEQRRQQARAEVEEREAARSPGAAMGGASSQNPGV</sequence>
<reference evidence="2 3" key="1">
    <citation type="journal article" date="2017" name="Mol. Biol. Evol.">
        <title>The 4-celled Tetrabaena socialis nuclear genome reveals the essential components for genetic control of cell number at the origin of multicellularity in the volvocine lineage.</title>
        <authorList>
            <person name="Featherston J."/>
            <person name="Arakaki Y."/>
            <person name="Hanschen E.R."/>
            <person name="Ferris P.J."/>
            <person name="Michod R.E."/>
            <person name="Olson B.J.S.C."/>
            <person name="Nozaki H."/>
            <person name="Durand P.M."/>
        </authorList>
    </citation>
    <scope>NUCLEOTIDE SEQUENCE [LARGE SCALE GENOMIC DNA]</scope>
    <source>
        <strain evidence="2 3">NIES-571</strain>
    </source>
</reference>
<feature type="region of interest" description="Disordered" evidence="1">
    <location>
        <begin position="343"/>
        <end position="389"/>
    </location>
</feature>
<evidence type="ECO:0000313" key="2">
    <source>
        <dbReference type="EMBL" id="PNH12875.1"/>
    </source>
</evidence>
<dbReference type="OrthoDB" id="550043at2759"/>
<feature type="region of interest" description="Disordered" evidence="1">
    <location>
        <begin position="12"/>
        <end position="31"/>
    </location>
</feature>
<feature type="compositionally biased region" description="Basic and acidic residues" evidence="1">
    <location>
        <begin position="784"/>
        <end position="801"/>
    </location>
</feature>
<feature type="region of interest" description="Disordered" evidence="1">
    <location>
        <begin position="781"/>
        <end position="818"/>
    </location>
</feature>
<name>A0A2J8AK29_9CHLO</name>
<gene>
    <name evidence="2" type="ORF">TSOC_000100</name>
</gene>
<feature type="region of interest" description="Disordered" evidence="1">
    <location>
        <begin position="469"/>
        <end position="508"/>
    </location>
</feature>
<dbReference type="AlphaFoldDB" id="A0A2J8AK29"/>
<feature type="compositionally biased region" description="Gly residues" evidence="1">
    <location>
        <begin position="585"/>
        <end position="595"/>
    </location>
</feature>
<evidence type="ECO:0008006" key="4">
    <source>
        <dbReference type="Google" id="ProtNLM"/>
    </source>
</evidence>
<keyword evidence="3" id="KW-1185">Reference proteome</keyword>
<evidence type="ECO:0000256" key="1">
    <source>
        <dbReference type="SAM" id="MobiDB-lite"/>
    </source>
</evidence>
<feature type="region of interest" description="Disordered" evidence="1">
    <location>
        <begin position="585"/>
        <end position="610"/>
    </location>
</feature>
<comment type="caution">
    <text evidence="2">The sequence shown here is derived from an EMBL/GenBank/DDBJ whole genome shotgun (WGS) entry which is preliminary data.</text>
</comment>
<proteinExistence type="predicted"/>
<protein>
    <recommendedName>
        <fullName evidence="4">CS domain-containing protein</fullName>
    </recommendedName>
</protein>
<feature type="compositionally biased region" description="Gly residues" evidence="1">
    <location>
        <begin position="481"/>
        <end position="492"/>
    </location>
</feature>
<feature type="compositionally biased region" description="Gly residues" evidence="1">
    <location>
        <begin position="343"/>
        <end position="369"/>
    </location>
</feature>
<feature type="compositionally biased region" description="Gly residues" evidence="1">
    <location>
        <begin position="377"/>
        <end position="389"/>
    </location>
</feature>